<evidence type="ECO:0000256" key="1">
    <source>
        <dbReference type="SAM" id="MobiDB-lite"/>
    </source>
</evidence>
<evidence type="ECO:0000256" key="2">
    <source>
        <dbReference type="SAM" id="Phobius"/>
    </source>
</evidence>
<gene>
    <name evidence="3" type="ORF">B0A48_15017</name>
</gene>
<dbReference type="EMBL" id="NAJO01000041">
    <property type="protein sequence ID" value="OQN99168.1"/>
    <property type="molecule type" value="Genomic_DNA"/>
</dbReference>
<accession>A0A1V8SJ66</accession>
<dbReference type="InParanoid" id="A0A1V8SJ66"/>
<dbReference type="AlphaFoldDB" id="A0A1V8SJ66"/>
<protein>
    <submittedName>
        <fullName evidence="3">Uncharacterized protein</fullName>
    </submittedName>
</protein>
<dbReference type="Proteomes" id="UP000192596">
    <property type="component" value="Unassembled WGS sequence"/>
</dbReference>
<organism evidence="3 4">
    <name type="scientific">Cryoendolithus antarcticus</name>
    <dbReference type="NCBI Taxonomy" id="1507870"/>
    <lineage>
        <taxon>Eukaryota</taxon>
        <taxon>Fungi</taxon>
        <taxon>Dikarya</taxon>
        <taxon>Ascomycota</taxon>
        <taxon>Pezizomycotina</taxon>
        <taxon>Dothideomycetes</taxon>
        <taxon>Dothideomycetidae</taxon>
        <taxon>Cladosporiales</taxon>
        <taxon>Cladosporiaceae</taxon>
        <taxon>Cryoendolithus</taxon>
    </lineage>
</organism>
<sequence length="190" mass="21251">MPPPTQDTRFLESRQPLPLQPRQYASNGDTIAIPAVYQGLNSGPSPGVVVGIVLGSVFAFLFFVWLLWTLSNGGGWIRASRDEEESVVISHSRHRGSRSGGGEKRRRDRVYRSERVVRDFPPPRDVSRSRVRETVIVDDFVVPPRERRVDGDDVVEVIEEHSDIVPPRRKSGRASGGAGYRRGQDSDLGY</sequence>
<reference evidence="4" key="1">
    <citation type="submission" date="2017-03" db="EMBL/GenBank/DDBJ databases">
        <title>Genomes of endolithic fungi from Antarctica.</title>
        <authorList>
            <person name="Coleine C."/>
            <person name="Masonjones S."/>
            <person name="Stajich J.E."/>
        </authorList>
    </citation>
    <scope>NUCLEOTIDE SEQUENCE [LARGE SCALE GENOMIC DNA]</scope>
    <source>
        <strain evidence="4">CCFEE 5527</strain>
    </source>
</reference>
<name>A0A1V8SJ66_9PEZI</name>
<keyword evidence="2" id="KW-1133">Transmembrane helix</keyword>
<keyword evidence="2" id="KW-0472">Membrane</keyword>
<evidence type="ECO:0000313" key="3">
    <source>
        <dbReference type="EMBL" id="OQN99168.1"/>
    </source>
</evidence>
<evidence type="ECO:0000313" key="4">
    <source>
        <dbReference type="Proteomes" id="UP000192596"/>
    </source>
</evidence>
<keyword evidence="2" id="KW-0812">Transmembrane</keyword>
<feature type="transmembrane region" description="Helical" evidence="2">
    <location>
        <begin position="48"/>
        <end position="68"/>
    </location>
</feature>
<proteinExistence type="predicted"/>
<comment type="caution">
    <text evidence="3">The sequence shown here is derived from an EMBL/GenBank/DDBJ whole genome shotgun (WGS) entry which is preliminary data.</text>
</comment>
<feature type="region of interest" description="Disordered" evidence="1">
    <location>
        <begin position="159"/>
        <end position="190"/>
    </location>
</feature>
<keyword evidence="4" id="KW-1185">Reference proteome</keyword>